<protein>
    <submittedName>
        <fullName evidence="1">Uncharacterized protein</fullName>
    </submittedName>
</protein>
<evidence type="ECO:0000313" key="2">
    <source>
        <dbReference type="Proteomes" id="UP000831701"/>
    </source>
</evidence>
<accession>A0ACB8VHE1</accession>
<gene>
    <name evidence="1" type="ORF">L3Q82_004745</name>
</gene>
<proteinExistence type="predicted"/>
<evidence type="ECO:0000313" key="1">
    <source>
        <dbReference type="EMBL" id="KAI3354944.1"/>
    </source>
</evidence>
<keyword evidence="2" id="KW-1185">Reference proteome</keyword>
<dbReference type="Proteomes" id="UP000831701">
    <property type="component" value="Chromosome 21"/>
</dbReference>
<dbReference type="EMBL" id="CM041551">
    <property type="protein sequence ID" value="KAI3354944.1"/>
    <property type="molecule type" value="Genomic_DNA"/>
</dbReference>
<organism evidence="1 2">
    <name type="scientific">Scortum barcoo</name>
    <name type="common">barcoo grunter</name>
    <dbReference type="NCBI Taxonomy" id="214431"/>
    <lineage>
        <taxon>Eukaryota</taxon>
        <taxon>Metazoa</taxon>
        <taxon>Chordata</taxon>
        <taxon>Craniata</taxon>
        <taxon>Vertebrata</taxon>
        <taxon>Euteleostomi</taxon>
        <taxon>Actinopterygii</taxon>
        <taxon>Neopterygii</taxon>
        <taxon>Teleostei</taxon>
        <taxon>Neoteleostei</taxon>
        <taxon>Acanthomorphata</taxon>
        <taxon>Eupercaria</taxon>
        <taxon>Centrarchiformes</taxon>
        <taxon>Terapontoidei</taxon>
        <taxon>Terapontidae</taxon>
        <taxon>Scortum</taxon>
    </lineage>
</organism>
<reference evidence="1" key="1">
    <citation type="submission" date="2022-04" db="EMBL/GenBank/DDBJ databases">
        <title>Jade perch genome.</title>
        <authorList>
            <person name="Chao B."/>
        </authorList>
    </citation>
    <scope>NUCLEOTIDE SEQUENCE</scope>
    <source>
        <strain evidence="1">CB-2022</strain>
    </source>
</reference>
<sequence>MRAVARRFAVSVSVVSRAWRRYQETGQAIRRRVEEAVGGQQPSSRTATSAFVQGGTGGALPEPCKMTSSRPQMCMCLLKRLRSCSLSEISCASLASALKSNPSHLRELELSENNLQDLGVELLSVGQESRNCGLEILRCWTAVTICRGLHPLLTPDQQPTHSSPDIFTARNGESAVAAVGRELWAYSSYVE</sequence>
<comment type="caution">
    <text evidence="1">The sequence shown here is derived from an EMBL/GenBank/DDBJ whole genome shotgun (WGS) entry which is preliminary data.</text>
</comment>
<name>A0ACB8VHE1_9TELE</name>